<sequence length="359" mass="39449">MGGGASSTAQSSCSKHEKTILRALGNADESSKGLNFVESIYFSTIKTLMEECKSDEEGREAILRYICLDALFGGRGTGWGSADMIERDVVLASVEEGGAGGGKYWLGGRHIYRILLKWGDREKVKSWAVGVAEVIKNESMSSLKGGKKKKARAEAVLDLTMVALPCMIMFGGMDGEAGAILKACEFDFNDNTKLNEWWDCLGADEDRFPKNTQICLSTLLLALTLGADKRDMEKYVEVLTLKVVHEFDDEWSTKFFGGSGAIVNLVARVWEKIGNYEMAFKFAESGVRRTGLDGTVIEGHVKPAVEADCLALLGRCMKREGKENEAVGYYERAEEKAKGANCEALEGAIREGRGRWHEF</sequence>
<protein>
    <submittedName>
        <fullName evidence="1">Uncharacterized protein</fullName>
    </submittedName>
</protein>
<proteinExistence type="predicted"/>
<organism evidence="1 2">
    <name type="scientific">Triparma columacea</name>
    <dbReference type="NCBI Taxonomy" id="722753"/>
    <lineage>
        <taxon>Eukaryota</taxon>
        <taxon>Sar</taxon>
        <taxon>Stramenopiles</taxon>
        <taxon>Ochrophyta</taxon>
        <taxon>Bolidophyceae</taxon>
        <taxon>Parmales</taxon>
        <taxon>Triparmaceae</taxon>
        <taxon>Triparma</taxon>
    </lineage>
</organism>
<evidence type="ECO:0000313" key="1">
    <source>
        <dbReference type="EMBL" id="GMI45913.1"/>
    </source>
</evidence>
<dbReference type="AlphaFoldDB" id="A0A9W7LDG3"/>
<gene>
    <name evidence="1" type="ORF">TrCOL_g709</name>
</gene>
<comment type="caution">
    <text evidence="1">The sequence shown here is derived from an EMBL/GenBank/DDBJ whole genome shotgun (WGS) entry which is preliminary data.</text>
</comment>
<reference evidence="2" key="1">
    <citation type="journal article" date="2023" name="Commun. Biol.">
        <title>Genome analysis of Parmales, the sister group of diatoms, reveals the evolutionary specialization of diatoms from phago-mixotrophs to photoautotrophs.</title>
        <authorList>
            <person name="Ban H."/>
            <person name="Sato S."/>
            <person name="Yoshikawa S."/>
            <person name="Yamada K."/>
            <person name="Nakamura Y."/>
            <person name="Ichinomiya M."/>
            <person name="Sato N."/>
            <person name="Blanc-Mathieu R."/>
            <person name="Endo H."/>
            <person name="Kuwata A."/>
            <person name="Ogata H."/>
        </authorList>
    </citation>
    <scope>NUCLEOTIDE SEQUENCE [LARGE SCALE GENOMIC DNA]</scope>
</reference>
<name>A0A9W7LDG3_9STRA</name>
<accession>A0A9W7LDG3</accession>
<dbReference type="EMBL" id="BRYA01000271">
    <property type="protein sequence ID" value="GMI45913.1"/>
    <property type="molecule type" value="Genomic_DNA"/>
</dbReference>
<dbReference type="Proteomes" id="UP001165065">
    <property type="component" value="Unassembled WGS sequence"/>
</dbReference>
<evidence type="ECO:0000313" key="2">
    <source>
        <dbReference type="Proteomes" id="UP001165065"/>
    </source>
</evidence>
<keyword evidence="2" id="KW-1185">Reference proteome</keyword>
<dbReference type="OrthoDB" id="10460796at2759"/>